<reference evidence="1 2" key="1">
    <citation type="journal article" date="2015" name="Genome Biol.">
        <title>Comparative genomics of Steinernema reveals deeply conserved gene regulatory networks.</title>
        <authorList>
            <person name="Dillman A.R."/>
            <person name="Macchietto M."/>
            <person name="Porter C.F."/>
            <person name="Rogers A."/>
            <person name="Williams B."/>
            <person name="Antoshechkin I."/>
            <person name="Lee M.M."/>
            <person name="Goodwin Z."/>
            <person name="Lu X."/>
            <person name="Lewis E.E."/>
            <person name="Goodrich-Blair H."/>
            <person name="Stock S.P."/>
            <person name="Adams B.J."/>
            <person name="Sternberg P.W."/>
            <person name="Mortazavi A."/>
        </authorList>
    </citation>
    <scope>NUCLEOTIDE SEQUENCE [LARGE SCALE GENOMIC DNA]</scope>
    <source>
        <strain evidence="1 2">ALL</strain>
    </source>
</reference>
<keyword evidence="2" id="KW-1185">Reference proteome</keyword>
<gene>
    <name evidence="1" type="ORF">L596_013240</name>
</gene>
<reference evidence="1 2" key="2">
    <citation type="journal article" date="2019" name="G3 (Bethesda)">
        <title>Hybrid Assembly of the Genome of the Entomopathogenic Nematode Steinernema carpocapsae Identifies the X-Chromosome.</title>
        <authorList>
            <person name="Serra L."/>
            <person name="Macchietto M."/>
            <person name="Macias-Munoz A."/>
            <person name="McGill C.J."/>
            <person name="Rodriguez I.M."/>
            <person name="Rodriguez B."/>
            <person name="Murad R."/>
            <person name="Mortazavi A."/>
        </authorList>
    </citation>
    <scope>NUCLEOTIDE SEQUENCE [LARGE SCALE GENOMIC DNA]</scope>
    <source>
        <strain evidence="1 2">ALL</strain>
    </source>
</reference>
<dbReference type="AlphaFoldDB" id="A0A4V6A524"/>
<organism evidence="1 2">
    <name type="scientific">Steinernema carpocapsae</name>
    <name type="common">Entomopathogenic nematode</name>
    <dbReference type="NCBI Taxonomy" id="34508"/>
    <lineage>
        <taxon>Eukaryota</taxon>
        <taxon>Metazoa</taxon>
        <taxon>Ecdysozoa</taxon>
        <taxon>Nematoda</taxon>
        <taxon>Chromadorea</taxon>
        <taxon>Rhabditida</taxon>
        <taxon>Tylenchina</taxon>
        <taxon>Panagrolaimomorpha</taxon>
        <taxon>Strongyloidoidea</taxon>
        <taxon>Steinernematidae</taxon>
        <taxon>Steinernema</taxon>
    </lineage>
</organism>
<accession>A0A4V6A524</accession>
<name>A0A4V6A524_STECR</name>
<protein>
    <submittedName>
        <fullName evidence="1">Uncharacterized protein</fullName>
    </submittedName>
</protein>
<proteinExistence type="predicted"/>
<comment type="caution">
    <text evidence="1">The sequence shown here is derived from an EMBL/GenBank/DDBJ whole genome shotgun (WGS) entry which is preliminary data.</text>
</comment>
<dbReference type="Proteomes" id="UP000298663">
    <property type="component" value="Unassembled WGS sequence"/>
</dbReference>
<dbReference type="EMBL" id="AZBU02000003">
    <property type="protein sequence ID" value="TKR89085.1"/>
    <property type="molecule type" value="Genomic_DNA"/>
</dbReference>
<evidence type="ECO:0000313" key="2">
    <source>
        <dbReference type="Proteomes" id="UP000298663"/>
    </source>
</evidence>
<sequence length="66" mass="7460">MRDTDMGSMWPKLTLISGIGSNVVVAPWIREFLVGPQNTYQKSKIGARMINTRRGRAGTVLRRVRD</sequence>
<evidence type="ECO:0000313" key="1">
    <source>
        <dbReference type="EMBL" id="TKR89085.1"/>
    </source>
</evidence>